<accession>A0A9P9FN98</accession>
<dbReference type="AlphaFoldDB" id="A0A9P9FN98"/>
<dbReference type="PANTHER" id="PTHR11188:SF17">
    <property type="entry name" value="FI21816P1"/>
    <property type="match status" value="1"/>
</dbReference>
<dbReference type="Proteomes" id="UP000738349">
    <property type="component" value="Unassembled WGS sequence"/>
</dbReference>
<evidence type="ECO:0000256" key="1">
    <source>
        <dbReference type="ARBA" id="ARBA00005298"/>
    </source>
</evidence>
<dbReference type="GO" id="GO:0070086">
    <property type="term" value="P:ubiquitin-dependent endocytosis"/>
    <property type="evidence" value="ECO:0007669"/>
    <property type="project" value="TreeGrafter"/>
</dbReference>
<proteinExistence type="inferred from homology"/>
<comment type="caution">
    <text evidence="5">The sequence shown here is derived from an EMBL/GenBank/DDBJ whole genome shotgun (WGS) entry which is preliminary data.</text>
</comment>
<organism evidence="5 6">
    <name type="scientific">Dactylonectria macrodidyma</name>
    <dbReference type="NCBI Taxonomy" id="307937"/>
    <lineage>
        <taxon>Eukaryota</taxon>
        <taxon>Fungi</taxon>
        <taxon>Dikarya</taxon>
        <taxon>Ascomycota</taxon>
        <taxon>Pezizomycotina</taxon>
        <taxon>Sordariomycetes</taxon>
        <taxon>Hypocreomycetidae</taxon>
        <taxon>Hypocreales</taxon>
        <taxon>Nectriaceae</taxon>
        <taxon>Dactylonectria</taxon>
    </lineage>
</organism>
<dbReference type="SUPFAM" id="SSF81296">
    <property type="entry name" value="E set domains"/>
    <property type="match status" value="1"/>
</dbReference>
<reference evidence="5" key="1">
    <citation type="journal article" date="2021" name="Nat. Commun.">
        <title>Genetic determinants of endophytism in the Arabidopsis root mycobiome.</title>
        <authorList>
            <person name="Mesny F."/>
            <person name="Miyauchi S."/>
            <person name="Thiergart T."/>
            <person name="Pickel B."/>
            <person name="Atanasova L."/>
            <person name="Karlsson M."/>
            <person name="Huettel B."/>
            <person name="Barry K.W."/>
            <person name="Haridas S."/>
            <person name="Chen C."/>
            <person name="Bauer D."/>
            <person name="Andreopoulos W."/>
            <person name="Pangilinan J."/>
            <person name="LaButti K."/>
            <person name="Riley R."/>
            <person name="Lipzen A."/>
            <person name="Clum A."/>
            <person name="Drula E."/>
            <person name="Henrissat B."/>
            <person name="Kohler A."/>
            <person name="Grigoriev I.V."/>
            <person name="Martin F.M."/>
            <person name="Hacquard S."/>
        </authorList>
    </citation>
    <scope>NUCLEOTIDE SEQUENCE</scope>
    <source>
        <strain evidence="5">MPI-CAGE-AT-0147</strain>
    </source>
</reference>
<dbReference type="Gene3D" id="2.60.40.640">
    <property type="match status" value="1"/>
</dbReference>
<evidence type="ECO:0000256" key="2">
    <source>
        <dbReference type="ARBA" id="ARBA00038766"/>
    </source>
</evidence>
<dbReference type="EMBL" id="JAGMUV010000003">
    <property type="protein sequence ID" value="KAH7166510.1"/>
    <property type="molecule type" value="Genomic_DNA"/>
</dbReference>
<dbReference type="InterPro" id="IPR011021">
    <property type="entry name" value="Arrestin-like_N"/>
</dbReference>
<dbReference type="Pfam" id="PF02752">
    <property type="entry name" value="Arrestin_C"/>
    <property type="match status" value="1"/>
</dbReference>
<dbReference type="Pfam" id="PF00339">
    <property type="entry name" value="Arrestin_N"/>
    <property type="match status" value="1"/>
</dbReference>
<evidence type="ECO:0000256" key="3">
    <source>
        <dbReference type="SAM" id="MobiDB-lite"/>
    </source>
</evidence>
<keyword evidence="6" id="KW-1185">Reference proteome</keyword>
<sequence length="588" mass="65275">MPHDDVGSYEEENIAVHFQVLFCSCSFSSFHDSTTLIHAAHPHGGLCFVIYLYLSPDKPSRLISMGPFADNAADVRPGVPLSLERQHNHLGIPSPSQVITTIIDMRPLAIRRPPSSVSSHSGSSSLFSLFEIRLETDFIVFWGNQYESTDQLLKGVLVFCLQSPLRLEEISLTLDGTFRQSWTPDPGIAHKTTILHHKWPPFVGKQGKSVTLPAGNYEWPFEYMIPGDTPESVEGMSKASIIYHLKATINRGKLVRQLCTAKQFRIIRTLPPGALEFMHTMSVEDTWVDKVDYSLAIPTKAAVFGGSVTLEMRFTPLAKGLELGVIAATLMEIGEFSMHSRHHIYTRAYRTERAVSSWNFEVSRERDWQDTIEDTGQEGWVLSKKLDLPKRLRECIQDLDVQGIKIRHKLKVNVSLNNMDGHVSQLDTAFPLDIFISPNIALNEQGDLVQQLPNSQNLQPENSVPPGYGDHVLDLLYEDIDGWQRPGDQMESSTLACTGLGGNTPPGLESTLLRPEHGGTADGSGHQSDIADNASQNSSESSGLDEAELAELSKVPTYRTAVRTPLRSHTQPDDIALPDYETAARQNT</sequence>
<feature type="region of interest" description="Disordered" evidence="3">
    <location>
        <begin position="487"/>
        <end position="588"/>
    </location>
</feature>
<comment type="similarity">
    <text evidence="1">Belongs to the arrestin family.</text>
</comment>
<dbReference type="OrthoDB" id="2333384at2759"/>
<protein>
    <recommendedName>
        <fullName evidence="4">Arrestin C-terminal-like domain-containing protein</fullName>
    </recommendedName>
</protein>
<dbReference type="GO" id="GO:0030674">
    <property type="term" value="F:protein-macromolecule adaptor activity"/>
    <property type="evidence" value="ECO:0007669"/>
    <property type="project" value="TreeGrafter"/>
</dbReference>
<dbReference type="InterPro" id="IPR011022">
    <property type="entry name" value="Arrestin_C-like"/>
</dbReference>
<comment type="subunit">
    <text evidence="2">Interacts with hulA.</text>
</comment>
<feature type="domain" description="Arrestin C-terminal-like" evidence="4">
    <location>
        <begin position="287"/>
        <end position="439"/>
    </location>
</feature>
<dbReference type="PANTHER" id="PTHR11188">
    <property type="entry name" value="ARRESTIN DOMAIN CONTAINING PROTEIN"/>
    <property type="match status" value="1"/>
</dbReference>
<dbReference type="SMART" id="SM01017">
    <property type="entry name" value="Arrestin_C"/>
    <property type="match status" value="1"/>
</dbReference>
<dbReference type="InterPro" id="IPR014756">
    <property type="entry name" value="Ig_E-set"/>
</dbReference>
<evidence type="ECO:0000313" key="5">
    <source>
        <dbReference type="EMBL" id="KAH7166510.1"/>
    </source>
</evidence>
<dbReference type="GO" id="GO:0005886">
    <property type="term" value="C:plasma membrane"/>
    <property type="evidence" value="ECO:0007669"/>
    <property type="project" value="TreeGrafter"/>
</dbReference>
<dbReference type="InterPro" id="IPR050357">
    <property type="entry name" value="Arrestin_domain-protein"/>
</dbReference>
<dbReference type="GO" id="GO:0031625">
    <property type="term" value="F:ubiquitin protein ligase binding"/>
    <property type="evidence" value="ECO:0007669"/>
    <property type="project" value="TreeGrafter"/>
</dbReference>
<name>A0A9P9FN98_9HYPO</name>
<dbReference type="GO" id="GO:0005829">
    <property type="term" value="C:cytosol"/>
    <property type="evidence" value="ECO:0007669"/>
    <property type="project" value="TreeGrafter"/>
</dbReference>
<gene>
    <name evidence="5" type="ORF">EDB81DRAFT_782357</name>
</gene>
<dbReference type="InterPro" id="IPR014752">
    <property type="entry name" value="Arrestin-like_C"/>
</dbReference>
<evidence type="ECO:0000259" key="4">
    <source>
        <dbReference type="SMART" id="SM01017"/>
    </source>
</evidence>
<evidence type="ECO:0000313" key="6">
    <source>
        <dbReference type="Proteomes" id="UP000738349"/>
    </source>
</evidence>
<feature type="compositionally biased region" description="Polar residues" evidence="3">
    <location>
        <begin position="533"/>
        <end position="542"/>
    </location>
</feature>